<proteinExistence type="predicted"/>
<gene>
    <name evidence="1" type="ORF">PS2015_828</name>
</gene>
<name>A0A0S2KBL2_9GAMM</name>
<dbReference type="AlphaFoldDB" id="A0A0S2KBL2"/>
<dbReference type="KEGG" id="pspi:PS2015_828"/>
<protein>
    <submittedName>
        <fullName evidence="1">Uncharacterized protein</fullName>
    </submittedName>
</protein>
<evidence type="ECO:0000313" key="1">
    <source>
        <dbReference type="EMBL" id="ALO45502.1"/>
    </source>
</evidence>
<organism evidence="1 2">
    <name type="scientific">Pseudohongiella spirulinae</name>
    <dbReference type="NCBI Taxonomy" id="1249552"/>
    <lineage>
        <taxon>Bacteria</taxon>
        <taxon>Pseudomonadati</taxon>
        <taxon>Pseudomonadota</taxon>
        <taxon>Gammaproteobacteria</taxon>
        <taxon>Pseudomonadales</taxon>
        <taxon>Pseudohongiellaceae</taxon>
        <taxon>Pseudohongiella</taxon>
    </lineage>
</organism>
<dbReference type="EMBL" id="CP013189">
    <property type="protein sequence ID" value="ALO45502.1"/>
    <property type="molecule type" value="Genomic_DNA"/>
</dbReference>
<dbReference type="RefSeq" id="WP_156412651.1">
    <property type="nucleotide sequence ID" value="NZ_CP013189.1"/>
</dbReference>
<sequence length="75" mass="8576">MSGYFIYASVHDGKPQLQVVDADSSETCLNWSGKEDQPQPSDQDLQELFRRLLLLSCRQKLKARIAQEKDKGARH</sequence>
<accession>A0A0S2KBL2</accession>
<reference evidence="1 2" key="1">
    <citation type="submission" date="2015-11" db="EMBL/GenBank/DDBJ databases">
        <authorList>
            <person name="Zhang Y."/>
            <person name="Guo Z."/>
        </authorList>
    </citation>
    <scope>NUCLEOTIDE SEQUENCE [LARGE SCALE GENOMIC DNA]</scope>
    <source>
        <strain evidence="1 2">KCTC 32221</strain>
    </source>
</reference>
<keyword evidence="2" id="KW-1185">Reference proteome</keyword>
<evidence type="ECO:0000313" key="2">
    <source>
        <dbReference type="Proteomes" id="UP000065641"/>
    </source>
</evidence>
<dbReference type="Proteomes" id="UP000065641">
    <property type="component" value="Chromosome"/>
</dbReference>